<keyword evidence="3" id="KW-1185">Reference proteome</keyword>
<evidence type="ECO:0000313" key="2">
    <source>
        <dbReference type="EMBL" id="GMT25630.1"/>
    </source>
</evidence>
<accession>A0AAV5W4L7</accession>
<proteinExistence type="predicted"/>
<dbReference type="EMBL" id="BTSY01000004">
    <property type="protein sequence ID" value="GMT25630.1"/>
    <property type="molecule type" value="Genomic_DNA"/>
</dbReference>
<feature type="non-terminal residue" evidence="2">
    <location>
        <position position="1"/>
    </location>
</feature>
<name>A0AAV5W4L7_9BILA</name>
<feature type="compositionally biased region" description="Gly residues" evidence="1">
    <location>
        <begin position="52"/>
        <end position="61"/>
    </location>
</feature>
<evidence type="ECO:0000313" key="3">
    <source>
        <dbReference type="Proteomes" id="UP001432322"/>
    </source>
</evidence>
<evidence type="ECO:0000256" key="1">
    <source>
        <dbReference type="SAM" id="MobiDB-lite"/>
    </source>
</evidence>
<sequence>DGIAPDGQPDPADRPRHGTADALRQAHGSIAVEDLQRGGPAHGCQIAQGGARHVGGAGGDEGAAVPAVLPQPAHVPLPHQAAPLPRSLLRRPRRVPAGAGRAQDHQRKGRSTADRTRKAGAVARRQEISVVMKSSS</sequence>
<organism evidence="2 3">
    <name type="scientific">Pristionchus fissidentatus</name>
    <dbReference type="NCBI Taxonomy" id="1538716"/>
    <lineage>
        <taxon>Eukaryota</taxon>
        <taxon>Metazoa</taxon>
        <taxon>Ecdysozoa</taxon>
        <taxon>Nematoda</taxon>
        <taxon>Chromadorea</taxon>
        <taxon>Rhabditida</taxon>
        <taxon>Rhabditina</taxon>
        <taxon>Diplogasteromorpha</taxon>
        <taxon>Diplogasteroidea</taxon>
        <taxon>Neodiplogasteridae</taxon>
        <taxon>Pristionchus</taxon>
    </lineage>
</organism>
<feature type="compositionally biased region" description="Basic and acidic residues" evidence="1">
    <location>
        <begin position="102"/>
        <end position="117"/>
    </location>
</feature>
<feature type="region of interest" description="Disordered" evidence="1">
    <location>
        <begin position="1"/>
        <end position="136"/>
    </location>
</feature>
<gene>
    <name evidence="2" type="ORF">PFISCL1PPCAC_16927</name>
</gene>
<reference evidence="2" key="1">
    <citation type="submission" date="2023-10" db="EMBL/GenBank/DDBJ databases">
        <title>Genome assembly of Pristionchus species.</title>
        <authorList>
            <person name="Yoshida K."/>
            <person name="Sommer R.J."/>
        </authorList>
    </citation>
    <scope>NUCLEOTIDE SEQUENCE</scope>
    <source>
        <strain evidence="2">RS5133</strain>
    </source>
</reference>
<dbReference type="AlphaFoldDB" id="A0AAV5W4L7"/>
<protein>
    <submittedName>
        <fullName evidence="2">Uncharacterized protein</fullName>
    </submittedName>
</protein>
<comment type="caution">
    <text evidence="2">The sequence shown here is derived from an EMBL/GenBank/DDBJ whole genome shotgun (WGS) entry which is preliminary data.</text>
</comment>
<dbReference type="Proteomes" id="UP001432322">
    <property type="component" value="Unassembled WGS sequence"/>
</dbReference>